<dbReference type="EMBL" id="JBDZYD010000003">
    <property type="protein sequence ID" value="MEQ0559286.1"/>
    <property type="molecule type" value="Genomic_DNA"/>
</dbReference>
<organism evidence="3 4">
    <name type="scientific">Amycolatopsis melonis</name>
    <dbReference type="NCBI Taxonomy" id="3156488"/>
    <lineage>
        <taxon>Bacteria</taxon>
        <taxon>Bacillati</taxon>
        <taxon>Actinomycetota</taxon>
        <taxon>Actinomycetes</taxon>
        <taxon>Pseudonocardiales</taxon>
        <taxon>Pseudonocardiaceae</taxon>
        <taxon>Amycolatopsis</taxon>
    </lineage>
</organism>
<proteinExistence type="predicted"/>
<sequence length="239" mass="23969">MDEQELRSLFSAAPGEAPEPSFTQDDVVRESRRQTVRRRNRFTAGVGAAVLVVAGVGAYVQLSGGSPKSASTMAQDNAVSAQSEAGSAQPGDGSMRPQIDGESPNFPARPPQQGDSGDGKTGRLAEGASGCEQVDGELAIALAGELPGHVVAAQAVPGGACSTVSRSAGFPVPGGEVAAAAYPRGVPVPFKAQPAGTVTAQVATASGGMLVLVSVPSAGGVAPYADQVERFARALAPRF</sequence>
<evidence type="ECO:0000313" key="3">
    <source>
        <dbReference type="EMBL" id="MEQ0559286.1"/>
    </source>
</evidence>
<feature type="region of interest" description="Disordered" evidence="1">
    <location>
        <begin position="1"/>
        <end position="40"/>
    </location>
</feature>
<evidence type="ECO:0000256" key="2">
    <source>
        <dbReference type="SAM" id="Phobius"/>
    </source>
</evidence>
<reference evidence="3 4" key="1">
    <citation type="submission" date="2024-05" db="EMBL/GenBank/DDBJ databases">
        <authorList>
            <person name="Zhao H."/>
            <person name="Xu Y."/>
            <person name="Lin S."/>
            <person name="Spain J.C."/>
            <person name="Zhou N.-Y."/>
        </authorList>
    </citation>
    <scope>NUCLEOTIDE SEQUENCE [LARGE SCALE GENOMIC DNA]</scope>
    <source>
        <strain evidence="3 4">NEAU-NG30</strain>
    </source>
</reference>
<keyword evidence="4" id="KW-1185">Reference proteome</keyword>
<feature type="region of interest" description="Disordered" evidence="1">
    <location>
        <begin position="66"/>
        <end position="127"/>
    </location>
</feature>
<dbReference type="Proteomes" id="UP001440984">
    <property type="component" value="Unassembled WGS sequence"/>
</dbReference>
<evidence type="ECO:0000256" key="1">
    <source>
        <dbReference type="SAM" id="MobiDB-lite"/>
    </source>
</evidence>
<evidence type="ECO:0000313" key="4">
    <source>
        <dbReference type="Proteomes" id="UP001440984"/>
    </source>
</evidence>
<comment type="caution">
    <text evidence="3">The sequence shown here is derived from an EMBL/GenBank/DDBJ whole genome shotgun (WGS) entry which is preliminary data.</text>
</comment>
<accession>A0ABV0LAG7</accession>
<feature type="transmembrane region" description="Helical" evidence="2">
    <location>
        <begin position="42"/>
        <end position="62"/>
    </location>
</feature>
<dbReference type="RefSeq" id="WP_348949236.1">
    <property type="nucleotide sequence ID" value="NZ_JBDZYD010000003.1"/>
</dbReference>
<keyword evidence="2" id="KW-0472">Membrane</keyword>
<gene>
    <name evidence="3" type="ORF">ABJI51_09415</name>
</gene>
<protein>
    <recommendedName>
        <fullName evidence="5">DUF3558 domain-containing protein</fullName>
    </recommendedName>
</protein>
<keyword evidence="2" id="KW-1133">Transmembrane helix</keyword>
<keyword evidence="2" id="KW-0812">Transmembrane</keyword>
<name>A0ABV0LAG7_9PSEU</name>
<evidence type="ECO:0008006" key="5">
    <source>
        <dbReference type="Google" id="ProtNLM"/>
    </source>
</evidence>
<feature type="compositionally biased region" description="Polar residues" evidence="1">
    <location>
        <begin position="66"/>
        <end position="86"/>
    </location>
</feature>